<keyword evidence="2" id="KW-1185">Reference proteome</keyword>
<dbReference type="OrthoDB" id="2430277at2759"/>
<dbReference type="STRING" id="356882.A0A423X6Y2"/>
<sequence length="184" mass="19148">MAAPQLGGLFAAGMPKLRKTGAGVDTGGMFESPNLPIRPELPGPPSSSSPILCRAFLATSTAPTAAILISAPTASTTNEVTASSPATAFRSLWCRLPKHRRASSHPRRSSIRVELSNIGTAATASPKRALATLTGTELAATTPFEGRAAAGSGPLGIDRPVDARPQQLCAHVERYRQEPKPNTE</sequence>
<evidence type="ECO:0000313" key="2">
    <source>
        <dbReference type="Proteomes" id="UP000283895"/>
    </source>
</evidence>
<accession>A0A423X6Y2</accession>
<gene>
    <name evidence="1" type="ORF">VMCG_00987</name>
</gene>
<name>A0A423X6Y2_9PEZI</name>
<organism evidence="1 2">
    <name type="scientific">Cytospora schulzeri</name>
    <dbReference type="NCBI Taxonomy" id="448051"/>
    <lineage>
        <taxon>Eukaryota</taxon>
        <taxon>Fungi</taxon>
        <taxon>Dikarya</taxon>
        <taxon>Ascomycota</taxon>
        <taxon>Pezizomycotina</taxon>
        <taxon>Sordariomycetes</taxon>
        <taxon>Sordariomycetidae</taxon>
        <taxon>Diaporthales</taxon>
        <taxon>Cytosporaceae</taxon>
        <taxon>Cytospora</taxon>
    </lineage>
</organism>
<reference evidence="1 2" key="1">
    <citation type="submission" date="2015-09" db="EMBL/GenBank/DDBJ databases">
        <title>Host preference determinants of Valsa canker pathogens revealed by comparative genomics.</title>
        <authorList>
            <person name="Yin Z."/>
            <person name="Huang L."/>
        </authorList>
    </citation>
    <scope>NUCLEOTIDE SEQUENCE [LARGE SCALE GENOMIC DNA]</scope>
    <source>
        <strain evidence="1 2">03-1</strain>
    </source>
</reference>
<proteinExistence type="predicted"/>
<dbReference type="AlphaFoldDB" id="A0A423X6Y2"/>
<dbReference type="Proteomes" id="UP000283895">
    <property type="component" value="Unassembled WGS sequence"/>
</dbReference>
<comment type="caution">
    <text evidence="1">The sequence shown here is derived from an EMBL/GenBank/DDBJ whole genome shotgun (WGS) entry which is preliminary data.</text>
</comment>
<evidence type="ECO:0000313" key="1">
    <source>
        <dbReference type="EMBL" id="ROW11516.1"/>
    </source>
</evidence>
<dbReference type="EMBL" id="LKEA01000002">
    <property type="protein sequence ID" value="ROW11516.1"/>
    <property type="molecule type" value="Genomic_DNA"/>
</dbReference>
<protein>
    <submittedName>
        <fullName evidence="1">Uncharacterized protein</fullName>
    </submittedName>
</protein>